<comment type="cofactor">
    <cofactor evidence="1">
        <name>FAD</name>
        <dbReference type="ChEBI" id="CHEBI:57692"/>
    </cofactor>
</comment>
<evidence type="ECO:0000256" key="7">
    <source>
        <dbReference type="ARBA" id="ARBA00023004"/>
    </source>
</evidence>
<dbReference type="GO" id="GO:0051537">
    <property type="term" value="F:2 iron, 2 sulfur cluster binding"/>
    <property type="evidence" value="ECO:0007669"/>
    <property type="project" value="UniProtKB-KW"/>
</dbReference>
<dbReference type="Gene3D" id="2.40.30.10">
    <property type="entry name" value="Translation factors"/>
    <property type="match status" value="1"/>
</dbReference>
<dbReference type="GO" id="GO:0046872">
    <property type="term" value="F:metal ion binding"/>
    <property type="evidence" value="ECO:0007669"/>
    <property type="project" value="UniProtKB-KW"/>
</dbReference>
<evidence type="ECO:0000256" key="6">
    <source>
        <dbReference type="ARBA" id="ARBA00023002"/>
    </source>
</evidence>
<evidence type="ECO:0000313" key="10">
    <source>
        <dbReference type="EMBL" id="SMG24136.1"/>
    </source>
</evidence>
<evidence type="ECO:0000256" key="3">
    <source>
        <dbReference type="ARBA" id="ARBA00022714"/>
    </source>
</evidence>
<dbReference type="InterPro" id="IPR017938">
    <property type="entry name" value="Riboflavin_synthase-like_b-brl"/>
</dbReference>
<evidence type="ECO:0000256" key="4">
    <source>
        <dbReference type="ARBA" id="ARBA00022723"/>
    </source>
</evidence>
<evidence type="ECO:0000256" key="8">
    <source>
        <dbReference type="ARBA" id="ARBA00023014"/>
    </source>
</evidence>
<evidence type="ECO:0000259" key="9">
    <source>
        <dbReference type="PROSITE" id="PS51384"/>
    </source>
</evidence>
<keyword evidence="11" id="KW-1185">Reference proteome</keyword>
<evidence type="ECO:0000313" key="11">
    <source>
        <dbReference type="Proteomes" id="UP000193804"/>
    </source>
</evidence>
<dbReference type="PANTHER" id="PTHR47354:SF8">
    <property type="entry name" value="1,2-PHENYLACETYL-COA EPOXIDASE, SUBUNIT E"/>
    <property type="match status" value="1"/>
</dbReference>
<dbReference type="PRINTS" id="PR00410">
    <property type="entry name" value="PHEHYDRXLASE"/>
</dbReference>
<keyword evidence="3" id="KW-0001">2Fe-2S</keyword>
<dbReference type="PANTHER" id="PTHR47354">
    <property type="entry name" value="NADH OXIDOREDUCTASE HCR"/>
    <property type="match status" value="1"/>
</dbReference>
<dbReference type="Pfam" id="PF08022">
    <property type="entry name" value="FAD_binding_8"/>
    <property type="match status" value="1"/>
</dbReference>
<keyword evidence="2" id="KW-0285">Flavoprotein</keyword>
<dbReference type="Pfam" id="PF00175">
    <property type="entry name" value="NAD_binding_1"/>
    <property type="match status" value="1"/>
</dbReference>
<dbReference type="SUPFAM" id="SSF52343">
    <property type="entry name" value="Ferredoxin reductase-like, C-terminal NADP-linked domain"/>
    <property type="match status" value="1"/>
</dbReference>
<dbReference type="GO" id="GO:0050660">
    <property type="term" value="F:flavin adenine dinucleotide binding"/>
    <property type="evidence" value="ECO:0007669"/>
    <property type="project" value="TreeGrafter"/>
</dbReference>
<dbReference type="OrthoDB" id="9789468at2"/>
<proteinExistence type="predicted"/>
<evidence type="ECO:0000256" key="2">
    <source>
        <dbReference type="ARBA" id="ARBA00022630"/>
    </source>
</evidence>
<accession>A0A1X7J9X2</accession>
<protein>
    <submittedName>
        <fullName evidence="10">Ferredoxin-NADP reductase</fullName>
    </submittedName>
</protein>
<dbReference type="AlphaFoldDB" id="A0A1X7J9X2"/>
<dbReference type="EMBL" id="FXAW01000002">
    <property type="protein sequence ID" value="SMG24136.1"/>
    <property type="molecule type" value="Genomic_DNA"/>
</dbReference>
<dbReference type="InterPro" id="IPR050415">
    <property type="entry name" value="MRET"/>
</dbReference>
<dbReference type="PROSITE" id="PS51384">
    <property type="entry name" value="FAD_FR"/>
    <property type="match status" value="1"/>
</dbReference>
<sequence length="221" mass="24873">MGYTVKITDVLSLTHNVKQITTEKPKDYHFKPGQATEVAINKKGWTEEKRPFTFTSLPEDEHLEFVIKTYHNHEGVTHEIDSLEEGDEVIIDDAWGAIEYKGTGTFIAGGAGVTPFIAIFKSLEKNNKIGENQLIFSNKTGDDVILESYFNDILGDNFISTLTHQNIEGHENKIVDMDFLKSHLENFTQNFYVCGPDAMVKDVSKHLEMLGASPEGITFEK</sequence>
<dbReference type="InterPro" id="IPR039261">
    <property type="entry name" value="FNR_nucleotide-bd"/>
</dbReference>
<keyword evidence="7" id="KW-0408">Iron</keyword>
<keyword evidence="5" id="KW-0274">FAD</keyword>
<evidence type="ECO:0000256" key="1">
    <source>
        <dbReference type="ARBA" id="ARBA00001974"/>
    </source>
</evidence>
<keyword evidence="8" id="KW-0411">Iron-sulfur</keyword>
<keyword evidence="4" id="KW-0479">Metal-binding</keyword>
<feature type="domain" description="FAD-binding FR-type" evidence="9">
    <location>
        <begin position="1"/>
        <end position="101"/>
    </location>
</feature>
<keyword evidence="6" id="KW-0560">Oxidoreductase</keyword>
<dbReference type="GO" id="GO:0016491">
    <property type="term" value="F:oxidoreductase activity"/>
    <property type="evidence" value="ECO:0007669"/>
    <property type="project" value="UniProtKB-KW"/>
</dbReference>
<dbReference type="Gene3D" id="3.40.50.80">
    <property type="entry name" value="Nucleotide-binding domain of ferredoxin-NADP reductase (FNR) module"/>
    <property type="match status" value="1"/>
</dbReference>
<dbReference type="InterPro" id="IPR013112">
    <property type="entry name" value="FAD-bd_8"/>
</dbReference>
<dbReference type="RefSeq" id="WP_085516377.1">
    <property type="nucleotide sequence ID" value="NZ_FXAW01000002.1"/>
</dbReference>
<dbReference type="Proteomes" id="UP000193804">
    <property type="component" value="Unassembled WGS sequence"/>
</dbReference>
<reference evidence="11" key="1">
    <citation type="submission" date="2017-04" db="EMBL/GenBank/DDBJ databases">
        <authorList>
            <person name="Varghese N."/>
            <person name="Submissions S."/>
        </authorList>
    </citation>
    <scope>NUCLEOTIDE SEQUENCE [LARGE SCALE GENOMIC DNA]</scope>
    <source>
        <strain evidence="11">DSM 4125</strain>
    </source>
</reference>
<dbReference type="InterPro" id="IPR017927">
    <property type="entry name" value="FAD-bd_FR_type"/>
</dbReference>
<gene>
    <name evidence="10" type="ORF">SAMN05661096_01445</name>
</gene>
<dbReference type="SUPFAM" id="SSF63380">
    <property type="entry name" value="Riboflavin synthase domain-like"/>
    <property type="match status" value="1"/>
</dbReference>
<evidence type="ECO:0000256" key="5">
    <source>
        <dbReference type="ARBA" id="ARBA00022827"/>
    </source>
</evidence>
<organism evidence="10 11">
    <name type="scientific">Marivirga sericea</name>
    <dbReference type="NCBI Taxonomy" id="1028"/>
    <lineage>
        <taxon>Bacteria</taxon>
        <taxon>Pseudomonadati</taxon>
        <taxon>Bacteroidota</taxon>
        <taxon>Cytophagia</taxon>
        <taxon>Cytophagales</taxon>
        <taxon>Marivirgaceae</taxon>
        <taxon>Marivirga</taxon>
    </lineage>
</organism>
<dbReference type="InterPro" id="IPR001433">
    <property type="entry name" value="OxRdtase_FAD/NAD-bd"/>
</dbReference>
<name>A0A1X7J9X2_9BACT</name>
<dbReference type="STRING" id="1028.SAMN05661096_01445"/>